<keyword evidence="6" id="KW-0489">Methyltransferase</keyword>
<accession>A0A1V9ZBD0</accession>
<dbReference type="InterPro" id="IPR029063">
    <property type="entry name" value="SAM-dependent_MTases_sf"/>
</dbReference>
<protein>
    <recommendedName>
        <fullName evidence="4">Calmodulin-lysine N-methyltransferase</fullName>
        <ecNumber evidence="3">2.1.1.60</ecNumber>
    </recommendedName>
</protein>
<reference evidence="9 10" key="1">
    <citation type="journal article" date="2014" name="Genome Biol. Evol.">
        <title>The secreted proteins of Achlya hypogyna and Thraustotheca clavata identify the ancestral oomycete secretome and reveal gene acquisitions by horizontal gene transfer.</title>
        <authorList>
            <person name="Misner I."/>
            <person name="Blouin N."/>
            <person name="Leonard G."/>
            <person name="Richards T.A."/>
            <person name="Lane C.E."/>
        </authorList>
    </citation>
    <scope>NUCLEOTIDE SEQUENCE [LARGE SCALE GENOMIC DNA]</scope>
    <source>
        <strain evidence="9 10">ATCC 48635</strain>
    </source>
</reference>
<comment type="caution">
    <text evidence="9">The sequence shown here is derived from an EMBL/GenBank/DDBJ whole genome shotgun (WGS) entry which is preliminary data.</text>
</comment>
<sequence>MTTPPTTTSKARWALLRRAICKASEGPVEASNMSIFQFRDPVLPQPAIFPDAAPVSGYNWVEHAVAPGRSIVLHQRVERAQLSLQELAVQAVDNTGNIRTWPSEDIVLRYLLRTLPSASFRVLELGAGMCGVAGFGLAAACPGVRHVTISDGNATCVENLARTYITNAQLGRFQVDTTVDTIELQWSRNVAPPTIPFDVVFASDCLFFEAFHDDLLHTLRMYLAPTGTCVLVQPSRGGSLERFVSKAQDSFVVEIERAGFDAIVDATAATADTRFDADIHLPVLVTLRHRSKVTAT</sequence>
<dbReference type="PANTHER" id="PTHR13539">
    <property type="entry name" value="CALMODULIN-LYSINE N-METHYLTRANSFERASE"/>
    <property type="match status" value="1"/>
</dbReference>
<keyword evidence="8" id="KW-0539">Nucleus</keyword>
<keyword evidence="10" id="KW-1185">Reference proteome</keyword>
<dbReference type="CDD" id="cd02440">
    <property type="entry name" value="AdoMet_MTases"/>
    <property type="match status" value="1"/>
</dbReference>
<dbReference type="GO" id="GO:0018025">
    <property type="term" value="F:calmodulin-lysine N-methyltransferase activity"/>
    <property type="evidence" value="ECO:0007669"/>
    <property type="project" value="UniProtKB-EC"/>
</dbReference>
<proteinExistence type="predicted"/>
<dbReference type="GO" id="GO:0005634">
    <property type="term" value="C:nucleus"/>
    <property type="evidence" value="ECO:0007669"/>
    <property type="project" value="UniProtKB-SubCell"/>
</dbReference>
<dbReference type="EC" id="2.1.1.60" evidence="3"/>
<evidence type="ECO:0000313" key="10">
    <source>
        <dbReference type="Proteomes" id="UP000243579"/>
    </source>
</evidence>
<dbReference type="Gene3D" id="3.40.50.150">
    <property type="entry name" value="Vaccinia Virus protein VP39"/>
    <property type="match status" value="1"/>
</dbReference>
<dbReference type="Proteomes" id="UP000243579">
    <property type="component" value="Unassembled WGS sequence"/>
</dbReference>
<dbReference type="GO" id="GO:0005737">
    <property type="term" value="C:cytoplasm"/>
    <property type="evidence" value="ECO:0007669"/>
    <property type="project" value="UniProtKB-SubCell"/>
</dbReference>
<dbReference type="GO" id="GO:0032259">
    <property type="term" value="P:methylation"/>
    <property type="evidence" value="ECO:0007669"/>
    <property type="project" value="UniProtKB-KW"/>
</dbReference>
<dbReference type="OrthoDB" id="413520at2759"/>
<evidence type="ECO:0000256" key="4">
    <source>
        <dbReference type="ARBA" id="ARBA00020594"/>
    </source>
</evidence>
<dbReference type="AlphaFoldDB" id="A0A1V9ZBD0"/>
<gene>
    <name evidence="9" type="ORF">ACHHYP_00126</name>
</gene>
<evidence type="ECO:0000256" key="6">
    <source>
        <dbReference type="ARBA" id="ARBA00022603"/>
    </source>
</evidence>
<evidence type="ECO:0000256" key="3">
    <source>
        <dbReference type="ARBA" id="ARBA00011914"/>
    </source>
</evidence>
<dbReference type="InterPro" id="IPR025800">
    <property type="entry name" value="CaM-Lys-N-MeTrfase"/>
</dbReference>
<keyword evidence="7" id="KW-0808">Transferase</keyword>
<keyword evidence="5" id="KW-0963">Cytoplasm</keyword>
<dbReference type="SUPFAM" id="SSF53335">
    <property type="entry name" value="S-adenosyl-L-methionine-dependent methyltransferases"/>
    <property type="match status" value="1"/>
</dbReference>
<evidence type="ECO:0000256" key="7">
    <source>
        <dbReference type="ARBA" id="ARBA00022679"/>
    </source>
</evidence>
<evidence type="ECO:0000256" key="5">
    <source>
        <dbReference type="ARBA" id="ARBA00022490"/>
    </source>
</evidence>
<evidence type="ECO:0000256" key="2">
    <source>
        <dbReference type="ARBA" id="ARBA00004496"/>
    </source>
</evidence>
<evidence type="ECO:0000256" key="8">
    <source>
        <dbReference type="ARBA" id="ARBA00023242"/>
    </source>
</evidence>
<dbReference type="Pfam" id="PF10294">
    <property type="entry name" value="Methyltransf_16"/>
    <property type="match status" value="1"/>
</dbReference>
<dbReference type="PANTHER" id="PTHR13539:SF3">
    <property type="entry name" value="CALMODULIN-LYSINE N-METHYLTRANSFERASE"/>
    <property type="match status" value="1"/>
</dbReference>
<dbReference type="EMBL" id="JNBR01000330">
    <property type="protein sequence ID" value="OQR95294.1"/>
    <property type="molecule type" value="Genomic_DNA"/>
</dbReference>
<dbReference type="STRING" id="1202772.A0A1V9ZBD0"/>
<organism evidence="9 10">
    <name type="scientific">Achlya hypogyna</name>
    <name type="common">Oomycete</name>
    <name type="synonym">Protoachlya hypogyna</name>
    <dbReference type="NCBI Taxonomy" id="1202772"/>
    <lineage>
        <taxon>Eukaryota</taxon>
        <taxon>Sar</taxon>
        <taxon>Stramenopiles</taxon>
        <taxon>Oomycota</taxon>
        <taxon>Saprolegniomycetes</taxon>
        <taxon>Saprolegniales</taxon>
        <taxon>Achlyaceae</taxon>
        <taxon>Achlya</taxon>
    </lineage>
</organism>
<comment type="subcellular location">
    <subcellularLocation>
        <location evidence="2">Cytoplasm</location>
    </subcellularLocation>
    <subcellularLocation>
        <location evidence="1">Nucleus</location>
    </subcellularLocation>
</comment>
<name>A0A1V9ZBD0_ACHHY</name>
<dbReference type="InterPro" id="IPR019410">
    <property type="entry name" value="Methyltransf_16"/>
</dbReference>
<evidence type="ECO:0000313" key="9">
    <source>
        <dbReference type="EMBL" id="OQR95294.1"/>
    </source>
</evidence>
<evidence type="ECO:0000256" key="1">
    <source>
        <dbReference type="ARBA" id="ARBA00004123"/>
    </source>
</evidence>